<name>A0A0A8WEU9_9CAUD</name>
<reference evidence="1 2" key="1">
    <citation type="submission" date="2014-12" db="EMBL/GenBank/DDBJ databases">
        <title>Whole Genome Sequence and Molecular Characterization of Siphoviridae / Myoviridae Phage Infecting Clostridium difficile.</title>
        <authorList>
            <person name="Monot M."/>
        </authorList>
    </citation>
    <scope>NUCLEOTIDE SEQUENCE [LARGE SCALE GENOMIC DNA]</scope>
</reference>
<protein>
    <submittedName>
        <fullName evidence="1">Uncharacterized protein</fullName>
    </submittedName>
</protein>
<evidence type="ECO:0000313" key="2">
    <source>
        <dbReference type="Proteomes" id="UP000030730"/>
    </source>
</evidence>
<dbReference type="OrthoDB" id="36448at10239"/>
<gene>
    <name evidence="1" type="ORF">PHICD146_20036</name>
</gene>
<proteinExistence type="predicted"/>
<dbReference type="Proteomes" id="UP000030730">
    <property type="component" value="Genome"/>
</dbReference>
<organism evidence="1 2">
    <name type="scientific">Clostridium phage phiCD146</name>
    <dbReference type="NCBI Taxonomy" id="1582151"/>
    <lineage>
        <taxon>Viruses</taxon>
        <taxon>Duplodnaviria</taxon>
        <taxon>Heunggongvirae</taxon>
        <taxon>Uroviricota</taxon>
        <taxon>Caudoviricetes</taxon>
        <taxon>Leicestervirus</taxon>
        <taxon>Leicestervirus CD146</taxon>
    </lineage>
</organism>
<dbReference type="RefSeq" id="YP_009214164.1">
    <property type="nucleotide sequence ID" value="NC_028958.1"/>
</dbReference>
<dbReference type="EMBL" id="LN681536">
    <property type="protein sequence ID" value="CEK40365.1"/>
    <property type="molecule type" value="Genomic_DNA"/>
</dbReference>
<dbReference type="KEGG" id="vg:26647066"/>
<dbReference type="GeneID" id="26647066"/>
<accession>A0A0A8WEU9</accession>
<evidence type="ECO:0000313" key="1">
    <source>
        <dbReference type="EMBL" id="CEK40365.1"/>
    </source>
</evidence>
<keyword evidence="2" id="KW-1185">Reference proteome</keyword>
<sequence length="60" mass="7060">MTREERILRNAILYLDMSEEKQRIVDCILNAKTIENIVENDILDVNKLNEAVKEIEQIIC</sequence>